<dbReference type="PANTHER" id="PTHR32219">
    <property type="entry name" value="RNA-BINDING PROTEIN YLMH-RELATED"/>
    <property type="match status" value="1"/>
</dbReference>
<evidence type="ECO:0000256" key="9">
    <source>
        <dbReference type="ARBA" id="ARBA00038080"/>
    </source>
</evidence>
<sequence length="873" mass="98526">MGVEVVKSEVASVSVEDGIEENMSLLHEIGEVVKSNVAPVSVEDEIEENMSLLHEIKSEVASVSVEDEIEENMSLLHEMDVGVVKSEVALVSMENGVEENISLLHEMDVEIEKSEVAPVSVEDGDKENISLMHEKGVEVIKSEATPVYVENGVEENISLLHEKGVEVIKSEATPVYVENGFEENISLGVEVIKSEVTSISVEDEIEENISLLHEMGVEVIKSEVAPVSLEVGVKENISLGVEVVKSEVASVSVEDGIEENISFLHEMGVEVIKSEVALVSVEDGVEENISLGVEVVKSEVAHVSIENEIKENISLLHEMGVEIVKSEVTPVYVEDGIKENMSLLHEKPEGKLSHGRLNNPIQLGSYHMDDPEKSCSCCMDEPIQFGSYCKDEPVKEEQENIPQANFPKDAVDQWHGPKQIHKFYLVKYRSYNDQKLNARLDQADKELQTNNQARYQIIEKLRAKRADRAQMVGQLKSLNVENEQFRMIMDEKRKQMEPPQQALDKFRGSKTVGRESGVCICSSEEELDDLIKSLEYCIKHESITLNEEKQILREIKQLEGTRERVASNAAMRAKNQDSLGGKETIQVQAKLIGVDSGAVRKEHQVVKAKIKQLRHEKEAIEKQINSLEEELKIVTQKRCHTFENIQQLRKQRKEGNACFYQNRLFLIKSRELAAKKDCEALTELSSTEVEKFMSQWNSSKAFRGDYEKKILQSLDIRQFSNDARRRNPDEKPLLLPEALSSSETETLAKNKAKQPKEDSISPPQHTTPPNPEVQKEKNNKHHQEANTKPMKSTWEQSELEGNERISESEKQQKDPPKGNEVDEAKLKEMKREEEMAKAKQALERKKKLAEKAANKAAIKAQKEAEKKLKEIII</sequence>
<keyword evidence="8" id="KW-0472">Membrane</keyword>
<name>A0ABC8UPK5_9AQUA</name>
<evidence type="ECO:0000256" key="2">
    <source>
        <dbReference type="ARBA" id="ARBA00004389"/>
    </source>
</evidence>
<evidence type="ECO:0000256" key="11">
    <source>
        <dbReference type="SAM" id="MobiDB-lite"/>
    </source>
</evidence>
<keyword evidence="3" id="KW-1003">Cell membrane</keyword>
<organism evidence="12 13">
    <name type="scientific">Ilex paraguariensis</name>
    <name type="common">yerba mate</name>
    <dbReference type="NCBI Taxonomy" id="185542"/>
    <lineage>
        <taxon>Eukaryota</taxon>
        <taxon>Viridiplantae</taxon>
        <taxon>Streptophyta</taxon>
        <taxon>Embryophyta</taxon>
        <taxon>Tracheophyta</taxon>
        <taxon>Spermatophyta</taxon>
        <taxon>Magnoliopsida</taxon>
        <taxon>eudicotyledons</taxon>
        <taxon>Gunneridae</taxon>
        <taxon>Pentapetalae</taxon>
        <taxon>asterids</taxon>
        <taxon>campanulids</taxon>
        <taxon>Aquifoliales</taxon>
        <taxon>Aquifoliaceae</taxon>
        <taxon>Ilex</taxon>
    </lineage>
</organism>
<dbReference type="Proteomes" id="UP001642360">
    <property type="component" value="Unassembled WGS sequence"/>
</dbReference>
<keyword evidence="5" id="KW-0256">Endoplasmic reticulum</keyword>
<evidence type="ECO:0000256" key="4">
    <source>
        <dbReference type="ARBA" id="ARBA00022692"/>
    </source>
</evidence>
<evidence type="ECO:0008006" key="14">
    <source>
        <dbReference type="Google" id="ProtNLM"/>
    </source>
</evidence>
<comment type="similarity">
    <text evidence="9">Belongs to the plant Proton pump-interactor protein family.</text>
</comment>
<feature type="compositionally biased region" description="Basic and acidic residues" evidence="11">
    <location>
        <begin position="801"/>
        <end position="825"/>
    </location>
</feature>
<evidence type="ECO:0000256" key="7">
    <source>
        <dbReference type="ARBA" id="ARBA00023054"/>
    </source>
</evidence>
<keyword evidence="13" id="KW-1185">Reference proteome</keyword>
<dbReference type="EMBL" id="CAUOFW020008502">
    <property type="protein sequence ID" value="CAK9183002.1"/>
    <property type="molecule type" value="Genomic_DNA"/>
</dbReference>
<feature type="compositionally biased region" description="Basic and acidic residues" evidence="11">
    <location>
        <begin position="722"/>
        <end position="732"/>
    </location>
</feature>
<feature type="compositionally biased region" description="Low complexity" evidence="11">
    <location>
        <begin position="733"/>
        <end position="747"/>
    </location>
</feature>
<evidence type="ECO:0000256" key="8">
    <source>
        <dbReference type="ARBA" id="ARBA00023136"/>
    </source>
</evidence>
<feature type="compositionally biased region" description="Basic and acidic residues" evidence="11">
    <location>
        <begin position="773"/>
        <end position="785"/>
    </location>
</feature>
<comment type="subcellular location">
    <subcellularLocation>
        <location evidence="1">Cell membrane</location>
        <topology evidence="1">Single-pass membrane protein</topology>
    </subcellularLocation>
    <subcellularLocation>
        <location evidence="2">Endoplasmic reticulum membrane</location>
        <topology evidence="2">Single-pass membrane protein</topology>
    </subcellularLocation>
</comment>
<comment type="caution">
    <text evidence="12">The sequence shown here is derived from an EMBL/GenBank/DDBJ whole genome shotgun (WGS) entry which is preliminary data.</text>
</comment>
<dbReference type="GO" id="GO:0005886">
    <property type="term" value="C:plasma membrane"/>
    <property type="evidence" value="ECO:0007669"/>
    <property type="project" value="UniProtKB-SubCell"/>
</dbReference>
<evidence type="ECO:0000313" key="13">
    <source>
        <dbReference type="Proteomes" id="UP001642360"/>
    </source>
</evidence>
<dbReference type="InterPro" id="IPR003690">
    <property type="entry name" value="MTERF"/>
</dbReference>
<proteinExistence type="inferred from homology"/>
<feature type="coiled-coil region" evidence="10">
    <location>
        <begin position="603"/>
        <end position="637"/>
    </location>
</feature>
<keyword evidence="7 10" id="KW-0175">Coiled coil</keyword>
<evidence type="ECO:0000256" key="1">
    <source>
        <dbReference type="ARBA" id="ARBA00004162"/>
    </source>
</evidence>
<accession>A0ABC8UPK5</accession>
<feature type="region of interest" description="Disordered" evidence="11">
    <location>
        <begin position="722"/>
        <end position="825"/>
    </location>
</feature>
<dbReference type="SMART" id="SM00733">
    <property type="entry name" value="Mterf"/>
    <property type="match status" value="4"/>
</dbReference>
<protein>
    <recommendedName>
        <fullName evidence="14">Proton pump-interactor 1</fullName>
    </recommendedName>
</protein>
<reference evidence="12 13" key="1">
    <citation type="submission" date="2024-02" db="EMBL/GenBank/DDBJ databases">
        <authorList>
            <person name="Vignale AGUSTIN F."/>
            <person name="Sosa J E."/>
            <person name="Modenutti C."/>
        </authorList>
    </citation>
    <scope>NUCLEOTIDE SEQUENCE [LARGE SCALE GENOMIC DNA]</scope>
</reference>
<gene>
    <name evidence="12" type="ORF">ILEXP_LOCUS53238</name>
</gene>
<evidence type="ECO:0000256" key="5">
    <source>
        <dbReference type="ARBA" id="ARBA00022824"/>
    </source>
</evidence>
<dbReference type="InterPro" id="IPR055282">
    <property type="entry name" value="PPI1-4"/>
</dbReference>
<evidence type="ECO:0000256" key="3">
    <source>
        <dbReference type="ARBA" id="ARBA00022475"/>
    </source>
</evidence>
<dbReference type="AlphaFoldDB" id="A0ABC8UPK5"/>
<evidence type="ECO:0000256" key="6">
    <source>
        <dbReference type="ARBA" id="ARBA00022989"/>
    </source>
</evidence>
<dbReference type="GO" id="GO:0005789">
    <property type="term" value="C:endoplasmic reticulum membrane"/>
    <property type="evidence" value="ECO:0007669"/>
    <property type="project" value="UniProtKB-SubCell"/>
</dbReference>
<evidence type="ECO:0000313" key="12">
    <source>
        <dbReference type="EMBL" id="CAK9183002.1"/>
    </source>
</evidence>
<keyword evidence="6" id="KW-1133">Transmembrane helix</keyword>
<dbReference type="PANTHER" id="PTHR32219:SF2">
    <property type="entry name" value="PROTON PUMP-INTERACTOR 1"/>
    <property type="match status" value="1"/>
</dbReference>
<keyword evidence="4" id="KW-0812">Transmembrane</keyword>
<evidence type="ECO:0000256" key="10">
    <source>
        <dbReference type="SAM" id="Coils"/>
    </source>
</evidence>